<name>A0A7K5EBY0_POLCE</name>
<feature type="non-terminal residue" evidence="11">
    <location>
        <position position="200"/>
    </location>
</feature>
<accession>A0A7K5EBY0</accession>
<evidence type="ECO:0000256" key="3">
    <source>
        <dbReference type="ARBA" id="ARBA00022679"/>
    </source>
</evidence>
<evidence type="ECO:0000256" key="6">
    <source>
        <dbReference type="ARBA" id="ARBA00022857"/>
    </source>
</evidence>
<evidence type="ECO:0000256" key="9">
    <source>
        <dbReference type="ARBA" id="ARBA00047597"/>
    </source>
</evidence>
<dbReference type="PROSITE" id="PS01291">
    <property type="entry name" value="ART"/>
    <property type="match status" value="1"/>
</dbReference>
<keyword evidence="8" id="KW-1015">Disulfide bond</keyword>
<dbReference type="SUPFAM" id="SSF56399">
    <property type="entry name" value="ADP-ribosylation"/>
    <property type="match status" value="1"/>
</dbReference>
<reference evidence="11 12" key="1">
    <citation type="submission" date="2019-09" db="EMBL/GenBank/DDBJ databases">
        <title>Bird 10,000 Genomes (B10K) Project - Family phase.</title>
        <authorList>
            <person name="Zhang G."/>
        </authorList>
    </citation>
    <scope>NUCLEOTIDE SEQUENCE [LARGE SCALE GENOMIC DNA]</scope>
    <source>
        <strain evidence="11">B10K-DU-001-66</strain>
        <tissue evidence="11">Muscle</tissue>
    </source>
</reference>
<proteinExistence type="inferred from homology"/>
<dbReference type="AlphaFoldDB" id="A0A7K5EBY0"/>
<dbReference type="PANTHER" id="PTHR10339:SF19">
    <property type="entry name" value="GPI-LINKED NAD(P)(+)--ARGININE ADP-RIBOSYLTRANSFERASE 1"/>
    <property type="match status" value="1"/>
</dbReference>
<comment type="caution">
    <text evidence="11">The sequence shown here is derived from an EMBL/GenBank/DDBJ whole genome shotgun (WGS) entry which is preliminary data.</text>
</comment>
<evidence type="ECO:0000256" key="5">
    <source>
        <dbReference type="ARBA" id="ARBA00022729"/>
    </source>
</evidence>
<keyword evidence="4" id="KW-0548">Nucleotidyltransferase</keyword>
<keyword evidence="3 10" id="KW-0808">Transferase</keyword>
<dbReference type="PROSITE" id="PS51996">
    <property type="entry name" value="TR_MART"/>
    <property type="match status" value="1"/>
</dbReference>
<sequence length="200" mass="22591">ALNRSEFRQNRLFAQVWAAAAWQSLGLSVSPLSPDQAIAVMAFTMGLHEKFNEAVLEYWHNFQYKTLHFLLTQAVGTLRDTQGWQCLDVSLEVCGVRYEAQLGATVRFGRFVPMSLSKKTSPCEEKATELEVRTCHGGEIWKVTSNTYNKEVLIPPFETFEVIGVTWEGEKTRIQLRSTGAYSSYNCEWLRGDSTGHSLG</sequence>
<dbReference type="GO" id="GO:0003950">
    <property type="term" value="F:NAD+ poly-ADP-ribosyltransferase activity"/>
    <property type="evidence" value="ECO:0007669"/>
    <property type="project" value="TreeGrafter"/>
</dbReference>
<dbReference type="Gene3D" id="3.90.176.10">
    <property type="entry name" value="Toxin ADP-ribosyltransferase, Chain A, domain 1"/>
    <property type="match status" value="1"/>
</dbReference>
<evidence type="ECO:0000256" key="4">
    <source>
        <dbReference type="ARBA" id="ARBA00022695"/>
    </source>
</evidence>
<dbReference type="PRINTS" id="PR00970">
    <property type="entry name" value="RIBTRNSFRASE"/>
</dbReference>
<protein>
    <recommendedName>
        <fullName evidence="10">NAD(P)(+)--arginine ADP-ribosyltransferase</fullName>
        <ecNumber evidence="10">2.4.2.31</ecNumber>
    </recommendedName>
    <alternativeName>
        <fullName evidence="10">Mono(ADP-ribosyl)transferase</fullName>
    </alternativeName>
</protein>
<evidence type="ECO:0000256" key="7">
    <source>
        <dbReference type="ARBA" id="ARBA00023027"/>
    </source>
</evidence>
<comment type="catalytic activity">
    <reaction evidence="9 10">
        <text>L-arginyl-[protein] + NAD(+) = N(omega)-(ADP-D-ribosyl)-L-arginyl-[protein] + nicotinamide + H(+)</text>
        <dbReference type="Rhea" id="RHEA:19149"/>
        <dbReference type="Rhea" id="RHEA-COMP:10532"/>
        <dbReference type="Rhea" id="RHEA-COMP:15087"/>
        <dbReference type="ChEBI" id="CHEBI:15378"/>
        <dbReference type="ChEBI" id="CHEBI:17154"/>
        <dbReference type="ChEBI" id="CHEBI:29965"/>
        <dbReference type="ChEBI" id="CHEBI:57540"/>
        <dbReference type="ChEBI" id="CHEBI:142554"/>
        <dbReference type="EC" id="2.4.2.31"/>
    </reaction>
</comment>
<dbReference type="EMBL" id="VYXF01006508">
    <property type="protein sequence ID" value="NWS30224.1"/>
    <property type="molecule type" value="Genomic_DNA"/>
</dbReference>
<organism evidence="11 12">
    <name type="scientific">Polioptila caerulea</name>
    <name type="common">Blue-grey gnatcatcher</name>
    <dbReference type="NCBI Taxonomy" id="66707"/>
    <lineage>
        <taxon>Eukaryota</taxon>
        <taxon>Metazoa</taxon>
        <taxon>Chordata</taxon>
        <taxon>Craniata</taxon>
        <taxon>Vertebrata</taxon>
        <taxon>Euteleostomi</taxon>
        <taxon>Archelosauria</taxon>
        <taxon>Archosauria</taxon>
        <taxon>Dinosauria</taxon>
        <taxon>Saurischia</taxon>
        <taxon>Theropoda</taxon>
        <taxon>Coelurosauria</taxon>
        <taxon>Aves</taxon>
        <taxon>Neognathae</taxon>
        <taxon>Neoaves</taxon>
        <taxon>Telluraves</taxon>
        <taxon>Australaves</taxon>
        <taxon>Passeriformes</taxon>
        <taxon>Certhiidae</taxon>
        <taxon>Polioptilinae</taxon>
        <taxon>Polioptila</taxon>
    </lineage>
</organism>
<dbReference type="InterPro" id="IPR000768">
    <property type="entry name" value="ART"/>
</dbReference>
<comment type="similarity">
    <text evidence="1 10">Belongs to the Arg-specific ADP-ribosyltransferase family.</text>
</comment>
<dbReference type="GO" id="GO:0106274">
    <property type="term" value="F:NAD+-protein-arginine ADP-ribosyltransferase activity"/>
    <property type="evidence" value="ECO:0007669"/>
    <property type="project" value="UniProtKB-EC"/>
</dbReference>
<dbReference type="GO" id="GO:0016779">
    <property type="term" value="F:nucleotidyltransferase activity"/>
    <property type="evidence" value="ECO:0007669"/>
    <property type="project" value="UniProtKB-KW"/>
</dbReference>
<dbReference type="Proteomes" id="UP000573697">
    <property type="component" value="Unassembled WGS sequence"/>
</dbReference>
<dbReference type="PANTHER" id="PTHR10339">
    <property type="entry name" value="ADP-RIBOSYLTRANSFERASE"/>
    <property type="match status" value="1"/>
</dbReference>
<dbReference type="EC" id="2.4.2.31" evidence="10"/>
<evidence type="ECO:0000256" key="1">
    <source>
        <dbReference type="ARBA" id="ARBA00009558"/>
    </source>
</evidence>
<keyword evidence="2 10" id="KW-0328">Glycosyltransferase</keyword>
<evidence type="ECO:0000256" key="8">
    <source>
        <dbReference type="ARBA" id="ARBA00023157"/>
    </source>
</evidence>
<keyword evidence="7 10" id="KW-0520">NAD</keyword>
<keyword evidence="5" id="KW-0732">Signal</keyword>
<evidence type="ECO:0000313" key="12">
    <source>
        <dbReference type="Proteomes" id="UP000573697"/>
    </source>
</evidence>
<keyword evidence="12" id="KW-1185">Reference proteome</keyword>
<dbReference type="Pfam" id="PF01129">
    <property type="entry name" value="ART"/>
    <property type="match status" value="1"/>
</dbReference>
<evidence type="ECO:0000313" key="11">
    <source>
        <dbReference type="EMBL" id="NWS30224.1"/>
    </source>
</evidence>
<dbReference type="InterPro" id="IPR050999">
    <property type="entry name" value="ADP-ribosyltransferase_ARG"/>
</dbReference>
<feature type="non-terminal residue" evidence="11">
    <location>
        <position position="1"/>
    </location>
</feature>
<gene>
    <name evidence="11" type="primary">Madprt_0</name>
    <name evidence="11" type="ORF">POLCAE_R11754</name>
</gene>
<evidence type="ECO:0000256" key="10">
    <source>
        <dbReference type="RuleBase" id="RU361228"/>
    </source>
</evidence>
<keyword evidence="6 10" id="KW-0521">NADP</keyword>
<evidence type="ECO:0000256" key="2">
    <source>
        <dbReference type="ARBA" id="ARBA00022676"/>
    </source>
</evidence>